<comment type="caution">
    <text evidence="5">The sequence shown here is derived from an EMBL/GenBank/DDBJ whole genome shotgun (WGS) entry which is preliminary data.</text>
</comment>
<evidence type="ECO:0000313" key="6">
    <source>
        <dbReference type="Proteomes" id="UP000606935"/>
    </source>
</evidence>
<protein>
    <recommendedName>
        <fullName evidence="4">HTH araC/xylS-type domain-containing protein</fullName>
    </recommendedName>
</protein>
<keyword evidence="1" id="KW-0805">Transcription regulation</keyword>
<dbReference type="RefSeq" id="WP_188690010.1">
    <property type="nucleotide sequence ID" value="NZ_BMLS01000001.1"/>
</dbReference>
<dbReference type="Pfam" id="PF12833">
    <property type="entry name" value="HTH_18"/>
    <property type="match status" value="1"/>
</dbReference>
<dbReference type="Proteomes" id="UP000606935">
    <property type="component" value="Unassembled WGS sequence"/>
</dbReference>
<sequence>MPKENKTYFERKLERIYAEDSLPARQYVQIRQSKAFMEKYYSDRVELNELAREAFMSRFHYVRIFQRMYGLTPRIYLRDLRISKAKGLIRQGLSITQVCLDVGYESVSTFSSLFKKCTGYTPKEYQNLHNSNLE</sequence>
<dbReference type="AlphaFoldDB" id="A0A918DGM8"/>
<dbReference type="Gene3D" id="1.10.10.60">
    <property type="entry name" value="Homeodomain-like"/>
    <property type="match status" value="2"/>
</dbReference>
<evidence type="ECO:0000313" key="5">
    <source>
        <dbReference type="EMBL" id="GGO65009.1"/>
    </source>
</evidence>
<evidence type="ECO:0000256" key="3">
    <source>
        <dbReference type="ARBA" id="ARBA00023163"/>
    </source>
</evidence>
<dbReference type="InterPro" id="IPR020449">
    <property type="entry name" value="Tscrpt_reg_AraC-type_HTH"/>
</dbReference>
<dbReference type="PROSITE" id="PS01124">
    <property type="entry name" value="HTH_ARAC_FAMILY_2"/>
    <property type="match status" value="1"/>
</dbReference>
<dbReference type="PRINTS" id="PR00032">
    <property type="entry name" value="HTHARAC"/>
</dbReference>
<proteinExistence type="predicted"/>
<name>A0A918DGM8_9ALTE</name>
<keyword evidence="2" id="KW-0238">DNA-binding</keyword>
<reference evidence="5" key="2">
    <citation type="submission" date="2020-09" db="EMBL/GenBank/DDBJ databases">
        <authorList>
            <person name="Sun Q."/>
            <person name="Zhou Y."/>
        </authorList>
    </citation>
    <scope>NUCLEOTIDE SEQUENCE</scope>
    <source>
        <strain evidence="5">CGMCC 1.7086</strain>
    </source>
</reference>
<dbReference type="InterPro" id="IPR009057">
    <property type="entry name" value="Homeodomain-like_sf"/>
</dbReference>
<dbReference type="EMBL" id="BMLS01000001">
    <property type="protein sequence ID" value="GGO65009.1"/>
    <property type="molecule type" value="Genomic_DNA"/>
</dbReference>
<dbReference type="InterPro" id="IPR018062">
    <property type="entry name" value="HTH_AraC-typ_CS"/>
</dbReference>
<feature type="domain" description="HTH araC/xylS-type" evidence="4">
    <location>
        <begin position="31"/>
        <end position="128"/>
    </location>
</feature>
<dbReference type="SUPFAM" id="SSF46689">
    <property type="entry name" value="Homeodomain-like"/>
    <property type="match status" value="2"/>
</dbReference>
<evidence type="ECO:0000259" key="4">
    <source>
        <dbReference type="PROSITE" id="PS01124"/>
    </source>
</evidence>
<evidence type="ECO:0000256" key="1">
    <source>
        <dbReference type="ARBA" id="ARBA00023015"/>
    </source>
</evidence>
<dbReference type="InterPro" id="IPR018060">
    <property type="entry name" value="HTH_AraC"/>
</dbReference>
<dbReference type="PANTHER" id="PTHR43280">
    <property type="entry name" value="ARAC-FAMILY TRANSCRIPTIONAL REGULATOR"/>
    <property type="match status" value="1"/>
</dbReference>
<dbReference type="GO" id="GO:0043565">
    <property type="term" value="F:sequence-specific DNA binding"/>
    <property type="evidence" value="ECO:0007669"/>
    <property type="project" value="InterPro"/>
</dbReference>
<keyword evidence="3" id="KW-0804">Transcription</keyword>
<reference evidence="5" key="1">
    <citation type="journal article" date="2014" name="Int. J. Syst. Evol. Microbiol.">
        <title>Complete genome sequence of Corynebacterium casei LMG S-19264T (=DSM 44701T), isolated from a smear-ripened cheese.</title>
        <authorList>
            <consortium name="US DOE Joint Genome Institute (JGI-PGF)"/>
            <person name="Walter F."/>
            <person name="Albersmeier A."/>
            <person name="Kalinowski J."/>
            <person name="Ruckert C."/>
        </authorList>
    </citation>
    <scope>NUCLEOTIDE SEQUENCE</scope>
    <source>
        <strain evidence="5">CGMCC 1.7086</strain>
    </source>
</reference>
<organism evidence="5 6">
    <name type="scientific">Bowmanella pacifica</name>
    <dbReference type="NCBI Taxonomy" id="502051"/>
    <lineage>
        <taxon>Bacteria</taxon>
        <taxon>Pseudomonadati</taxon>
        <taxon>Pseudomonadota</taxon>
        <taxon>Gammaproteobacteria</taxon>
        <taxon>Alteromonadales</taxon>
        <taxon>Alteromonadaceae</taxon>
        <taxon>Bowmanella</taxon>
    </lineage>
</organism>
<gene>
    <name evidence="5" type="ORF">GCM10010982_05790</name>
</gene>
<keyword evidence="6" id="KW-1185">Reference proteome</keyword>
<dbReference type="SMART" id="SM00342">
    <property type="entry name" value="HTH_ARAC"/>
    <property type="match status" value="1"/>
</dbReference>
<evidence type="ECO:0000256" key="2">
    <source>
        <dbReference type="ARBA" id="ARBA00023125"/>
    </source>
</evidence>
<dbReference type="PROSITE" id="PS00041">
    <property type="entry name" value="HTH_ARAC_FAMILY_1"/>
    <property type="match status" value="1"/>
</dbReference>
<dbReference type="PANTHER" id="PTHR43280:SF28">
    <property type="entry name" value="HTH-TYPE TRANSCRIPTIONAL ACTIVATOR RHAS"/>
    <property type="match status" value="1"/>
</dbReference>
<dbReference type="GO" id="GO:0003700">
    <property type="term" value="F:DNA-binding transcription factor activity"/>
    <property type="evidence" value="ECO:0007669"/>
    <property type="project" value="InterPro"/>
</dbReference>
<accession>A0A918DGM8</accession>